<feature type="region of interest" description="Disordered" evidence="1">
    <location>
        <begin position="387"/>
        <end position="409"/>
    </location>
</feature>
<feature type="chain" id="PRO_5008110483" evidence="2">
    <location>
        <begin position="20"/>
        <end position="473"/>
    </location>
</feature>
<reference evidence="5" key="4">
    <citation type="submission" date="2025-05" db="UniProtKB">
        <authorList>
            <consortium name="EnsemblFungi"/>
        </authorList>
    </citation>
    <scope>IDENTIFICATION</scope>
    <source>
        <strain evidence="5">isolate 1-1 / race 1 (BBBD)</strain>
    </source>
</reference>
<dbReference type="InterPro" id="IPR013702">
    <property type="entry name" value="FIST_domain_N"/>
</dbReference>
<dbReference type="Proteomes" id="UP000005240">
    <property type="component" value="Unassembled WGS sequence"/>
</dbReference>
<dbReference type="EMBL" id="ADAS02000007">
    <property type="protein sequence ID" value="OAV98426.1"/>
    <property type="molecule type" value="Genomic_DNA"/>
</dbReference>
<dbReference type="EnsemblFungi" id="PTTG_05542-t43_1">
    <property type="protein sequence ID" value="PTTG_05542-t43_1-p1"/>
    <property type="gene ID" value="PTTG_05542"/>
</dbReference>
<dbReference type="VEuPathDB" id="FungiDB:PTTG_05542"/>
<reference evidence="4" key="1">
    <citation type="submission" date="2009-11" db="EMBL/GenBank/DDBJ databases">
        <authorList>
            <consortium name="The Broad Institute Genome Sequencing Platform"/>
            <person name="Ward D."/>
            <person name="Feldgarden M."/>
            <person name="Earl A."/>
            <person name="Young S.K."/>
            <person name="Zeng Q."/>
            <person name="Koehrsen M."/>
            <person name="Alvarado L."/>
            <person name="Berlin A."/>
            <person name="Bochicchio J."/>
            <person name="Borenstein D."/>
            <person name="Chapman S.B."/>
            <person name="Chen Z."/>
            <person name="Engels R."/>
            <person name="Freedman E."/>
            <person name="Gellesch M."/>
            <person name="Goldberg J."/>
            <person name="Griggs A."/>
            <person name="Gujja S."/>
            <person name="Heilman E."/>
            <person name="Heiman D."/>
            <person name="Hepburn T."/>
            <person name="Howarth C."/>
            <person name="Jen D."/>
            <person name="Larson L."/>
            <person name="Lewis B."/>
            <person name="Mehta T."/>
            <person name="Park D."/>
            <person name="Pearson M."/>
            <person name="Roberts A."/>
            <person name="Saif S."/>
            <person name="Shea T."/>
            <person name="Shenoy N."/>
            <person name="Sisk P."/>
            <person name="Stolte C."/>
            <person name="Sykes S."/>
            <person name="Thomson T."/>
            <person name="Walk T."/>
            <person name="White J."/>
            <person name="Yandava C."/>
            <person name="Izard J."/>
            <person name="Baranova O.V."/>
            <person name="Blanton J.M."/>
            <person name="Tanner A.C."/>
            <person name="Dewhirst F.E."/>
            <person name="Haas B."/>
            <person name="Nusbaum C."/>
            <person name="Birren B."/>
        </authorList>
    </citation>
    <scope>NUCLEOTIDE SEQUENCE [LARGE SCALE GENOMIC DNA]</scope>
    <source>
        <strain evidence="4">1-1 BBBD Race 1</strain>
    </source>
</reference>
<evidence type="ECO:0000313" key="6">
    <source>
        <dbReference type="Proteomes" id="UP000005240"/>
    </source>
</evidence>
<feature type="domain" description="FIST" evidence="3">
    <location>
        <begin position="144"/>
        <end position="305"/>
    </location>
</feature>
<reference evidence="4" key="2">
    <citation type="submission" date="2016-05" db="EMBL/GenBank/DDBJ databases">
        <title>Comparative analysis highlights variable genome content of wheat rusts and divergence of the mating loci.</title>
        <authorList>
            <person name="Cuomo C.A."/>
            <person name="Bakkeren G."/>
            <person name="Szabo L."/>
            <person name="Khalil H."/>
            <person name="Joly D."/>
            <person name="Goldberg J."/>
            <person name="Young S."/>
            <person name="Zeng Q."/>
            <person name="Fellers J."/>
        </authorList>
    </citation>
    <scope>NUCLEOTIDE SEQUENCE [LARGE SCALE GENOMIC DNA]</scope>
    <source>
        <strain evidence="4">1-1 BBBD Race 1</strain>
    </source>
</reference>
<proteinExistence type="predicted"/>
<dbReference type="Pfam" id="PF08495">
    <property type="entry name" value="FIST"/>
    <property type="match status" value="1"/>
</dbReference>
<sequence>MRRVASLKVLLLRLPATERLLSTRTMATKHCLLKPHSLGIKLRRTYWTATTFRSSSPQKLVDTVQQTLSAFTSGALAGVAAPPPVVLYTISKRIPSEPLERLVQSFQDLEPLIEPIGCLAEDPSMGLHSVSIAKWSGASTELVPFTSTIRSRASISVGREIIPSERIDSTADYMGKAHQAGAESTGADLLPEELRRIPPSSIDSLIFFSAPSPQPFLNILQRTFPSANLMGLVGSSTAFETGRKSTLFRNRTILGEHGAVGIAVLKRANALSTSPIVKYQNMEALGAPMQVTEAQGNIILTLDSKRATGYLLELIKKSGHINEAHTSSDVIISKEKEFYLGFLDDLKMVVEVCRIIGGSTSRGTMALDREKEITGNQLVQFMHSAGRGNGIKSMKESDPSKLQASSTEARKTTVEFECCDPHSDQGENDFRDGNVIEAVERVDDLFSGGSEAGFVPRHQQIVNLLHSKAEYLL</sequence>
<gene>
    <name evidence="4" type="ORF">PTTG_05542</name>
</gene>
<evidence type="ECO:0000256" key="2">
    <source>
        <dbReference type="SAM" id="SignalP"/>
    </source>
</evidence>
<keyword evidence="2" id="KW-0732">Signal</keyword>
<evidence type="ECO:0000259" key="3">
    <source>
        <dbReference type="Pfam" id="PF08495"/>
    </source>
</evidence>
<evidence type="ECO:0000256" key="1">
    <source>
        <dbReference type="SAM" id="MobiDB-lite"/>
    </source>
</evidence>
<reference evidence="5 6" key="3">
    <citation type="journal article" date="2017" name="G3 (Bethesda)">
        <title>Comparative analysis highlights variable genome content of wheat rusts and divergence of the mating loci.</title>
        <authorList>
            <person name="Cuomo C.A."/>
            <person name="Bakkeren G."/>
            <person name="Khalil H.B."/>
            <person name="Panwar V."/>
            <person name="Joly D."/>
            <person name="Linning R."/>
            <person name="Sakthikumar S."/>
            <person name="Song X."/>
            <person name="Adiconis X."/>
            <person name="Fan L."/>
            <person name="Goldberg J.M."/>
            <person name="Levin J.Z."/>
            <person name="Young S."/>
            <person name="Zeng Q."/>
            <person name="Anikster Y."/>
            <person name="Bruce M."/>
            <person name="Wang M."/>
            <person name="Yin C."/>
            <person name="McCallum B."/>
            <person name="Szabo L.J."/>
            <person name="Hulbert S."/>
            <person name="Chen X."/>
            <person name="Fellers J.P."/>
        </authorList>
    </citation>
    <scope>NUCLEOTIDE SEQUENCE</scope>
    <source>
        <strain evidence="6">Isolate 1-1 / race 1 (BBBD)</strain>
        <strain evidence="5">isolate 1-1 / race 1 (BBBD)</strain>
    </source>
</reference>
<keyword evidence="6" id="KW-1185">Reference proteome</keyword>
<evidence type="ECO:0000313" key="5">
    <source>
        <dbReference type="EnsemblFungi" id="PTTG_05542-t43_1-p1"/>
    </source>
</evidence>
<dbReference type="OrthoDB" id="10251508at2759"/>
<protein>
    <submittedName>
        <fullName evidence="5">FIST domain-containing protein</fullName>
    </submittedName>
</protein>
<name>A0A180H004_PUCT1</name>
<dbReference type="AlphaFoldDB" id="A0A180H004"/>
<accession>A0A180H004</accession>
<feature type="signal peptide" evidence="2">
    <location>
        <begin position="1"/>
        <end position="19"/>
    </location>
</feature>
<organism evidence="4">
    <name type="scientific">Puccinia triticina (isolate 1-1 / race 1 (BBBD))</name>
    <name type="common">Brown leaf rust fungus</name>
    <dbReference type="NCBI Taxonomy" id="630390"/>
    <lineage>
        <taxon>Eukaryota</taxon>
        <taxon>Fungi</taxon>
        <taxon>Dikarya</taxon>
        <taxon>Basidiomycota</taxon>
        <taxon>Pucciniomycotina</taxon>
        <taxon>Pucciniomycetes</taxon>
        <taxon>Pucciniales</taxon>
        <taxon>Pucciniaceae</taxon>
        <taxon>Puccinia</taxon>
    </lineage>
</organism>
<evidence type="ECO:0000313" key="4">
    <source>
        <dbReference type="EMBL" id="OAV98426.1"/>
    </source>
</evidence>